<evidence type="ECO:0000256" key="1">
    <source>
        <dbReference type="SAM" id="MobiDB-lite"/>
    </source>
</evidence>
<dbReference type="InterPro" id="IPR002912">
    <property type="entry name" value="ACT_dom"/>
</dbReference>
<name>A0ABP4HHI2_9ACTN</name>
<evidence type="ECO:0000259" key="2">
    <source>
        <dbReference type="PROSITE" id="PS51671"/>
    </source>
</evidence>
<gene>
    <name evidence="3" type="ORF">GCM10009665_63530</name>
</gene>
<comment type="caution">
    <text evidence="3">The sequence shown here is derived from an EMBL/GenBank/DDBJ whole genome shotgun (WGS) entry which is preliminary data.</text>
</comment>
<dbReference type="Pfam" id="PF13291">
    <property type="entry name" value="ACT_4"/>
    <property type="match status" value="1"/>
</dbReference>
<proteinExistence type="predicted"/>
<dbReference type="Proteomes" id="UP001500037">
    <property type="component" value="Unassembled WGS sequence"/>
</dbReference>
<evidence type="ECO:0000313" key="4">
    <source>
        <dbReference type="Proteomes" id="UP001500037"/>
    </source>
</evidence>
<dbReference type="PROSITE" id="PS51671">
    <property type="entry name" value="ACT"/>
    <property type="match status" value="1"/>
</dbReference>
<keyword evidence="4" id="KW-1185">Reference proteome</keyword>
<reference evidence="4" key="1">
    <citation type="journal article" date="2019" name="Int. J. Syst. Evol. Microbiol.">
        <title>The Global Catalogue of Microorganisms (GCM) 10K type strain sequencing project: providing services to taxonomists for standard genome sequencing and annotation.</title>
        <authorList>
            <consortium name="The Broad Institute Genomics Platform"/>
            <consortium name="The Broad Institute Genome Sequencing Center for Infectious Disease"/>
            <person name="Wu L."/>
            <person name="Ma J."/>
        </authorList>
    </citation>
    <scope>NUCLEOTIDE SEQUENCE [LARGE SCALE GENOMIC DNA]</scope>
    <source>
        <strain evidence="4">JCM 13004</strain>
    </source>
</reference>
<organism evidence="3 4">
    <name type="scientific">Kitasatospora nipponensis</name>
    <dbReference type="NCBI Taxonomy" id="258049"/>
    <lineage>
        <taxon>Bacteria</taxon>
        <taxon>Bacillati</taxon>
        <taxon>Actinomycetota</taxon>
        <taxon>Actinomycetes</taxon>
        <taxon>Kitasatosporales</taxon>
        <taxon>Streptomycetaceae</taxon>
        <taxon>Kitasatospora</taxon>
    </lineage>
</organism>
<sequence>MPPDRLTGFQIRGGSIAVHRADCPTGERMRGAGRGPVQLDWAPEAATGRAAGPPAGFRVTLQAEALNRPGLLADLTAAMSATGLDIVSAVVEPPEELRVRHTYTVELPDAGTLPVVMRAMLRVSGVYDVRRPGLEAPRPPRLRPHPRAGHPALGPKHR</sequence>
<accession>A0ABP4HHI2</accession>
<feature type="domain" description="ACT" evidence="2">
    <location>
        <begin position="60"/>
        <end position="134"/>
    </location>
</feature>
<dbReference type="InterPro" id="IPR045865">
    <property type="entry name" value="ACT-like_dom_sf"/>
</dbReference>
<dbReference type="CDD" id="cd04876">
    <property type="entry name" value="ACT_RelA-SpoT"/>
    <property type="match status" value="1"/>
</dbReference>
<dbReference type="SUPFAM" id="SSF55021">
    <property type="entry name" value="ACT-like"/>
    <property type="match status" value="1"/>
</dbReference>
<dbReference type="EMBL" id="BAAALF010000171">
    <property type="protein sequence ID" value="GAA1265668.1"/>
    <property type="molecule type" value="Genomic_DNA"/>
</dbReference>
<evidence type="ECO:0000313" key="3">
    <source>
        <dbReference type="EMBL" id="GAA1265668.1"/>
    </source>
</evidence>
<feature type="region of interest" description="Disordered" evidence="1">
    <location>
        <begin position="131"/>
        <end position="158"/>
    </location>
</feature>
<dbReference type="Gene3D" id="3.30.70.260">
    <property type="match status" value="1"/>
</dbReference>
<protein>
    <recommendedName>
        <fullName evidence="2">ACT domain-containing protein</fullName>
    </recommendedName>
</protein>